<organism evidence="1">
    <name type="scientific">marine metagenome</name>
    <dbReference type="NCBI Taxonomy" id="408172"/>
    <lineage>
        <taxon>unclassified sequences</taxon>
        <taxon>metagenomes</taxon>
        <taxon>ecological metagenomes</taxon>
    </lineage>
</organism>
<proteinExistence type="predicted"/>
<protein>
    <submittedName>
        <fullName evidence="1">Uncharacterized protein</fullName>
    </submittedName>
</protein>
<gene>
    <name evidence="1" type="ORF">METZ01_LOCUS87909</name>
</gene>
<name>A0A381V3W5_9ZZZZ</name>
<reference evidence="1" key="1">
    <citation type="submission" date="2018-05" db="EMBL/GenBank/DDBJ databases">
        <authorList>
            <person name="Lanie J.A."/>
            <person name="Ng W.-L."/>
            <person name="Kazmierczak K.M."/>
            <person name="Andrzejewski T.M."/>
            <person name="Davidsen T.M."/>
            <person name="Wayne K.J."/>
            <person name="Tettelin H."/>
            <person name="Glass J.I."/>
            <person name="Rusch D."/>
            <person name="Podicherti R."/>
            <person name="Tsui H.-C.T."/>
            <person name="Winkler M.E."/>
        </authorList>
    </citation>
    <scope>NUCLEOTIDE SEQUENCE</scope>
</reference>
<sequence length="40" mass="4314">MSAEITPIPRIGDDAPDFTAITTHGEITFSSLLIGTLVRR</sequence>
<dbReference type="EMBL" id="UINC01007781">
    <property type="protein sequence ID" value="SVA35055.1"/>
    <property type="molecule type" value="Genomic_DNA"/>
</dbReference>
<dbReference type="AlphaFoldDB" id="A0A381V3W5"/>
<accession>A0A381V3W5</accession>
<evidence type="ECO:0000313" key="1">
    <source>
        <dbReference type="EMBL" id="SVA35055.1"/>
    </source>
</evidence>